<dbReference type="EMBL" id="MK504446">
    <property type="protein sequence ID" value="QBJ03815.1"/>
    <property type="molecule type" value="Genomic_DNA"/>
</dbReference>
<evidence type="ECO:0000313" key="2">
    <source>
        <dbReference type="Proteomes" id="UP000306187"/>
    </source>
</evidence>
<evidence type="ECO:0000313" key="1">
    <source>
        <dbReference type="EMBL" id="QBJ03815.1"/>
    </source>
</evidence>
<sequence>MKENNMTYEEASGLIKSLDPEYYVIYPRYADEKYDFQVFYNDERISYIPINKEQTIESNSNLLKFAKGYTLWMILAKLAITPLEKRGLMPVTLFYIHLFPGDKGYLNYNPVTNTIVLEKKHYVCQFVSKFVEDDYNRLQEDFSQYLPKFDKDDPRFEIVN</sequence>
<organism evidence="1 2">
    <name type="scientific">Lactobacillus phage SAC12B</name>
    <dbReference type="NCBI Taxonomy" id="2510941"/>
    <lineage>
        <taxon>Viruses</taxon>
        <taxon>Duplodnaviria</taxon>
        <taxon>Heunggongvirae</taxon>
        <taxon>Uroviricota</taxon>
        <taxon>Caudoviricetes</taxon>
        <taxon>Herelleviridae</taxon>
        <taxon>Tybeckvirus</taxon>
        <taxon>Tybeckvirus SAC12B</taxon>
    </lineage>
</organism>
<dbReference type="Proteomes" id="UP000306187">
    <property type="component" value="Segment"/>
</dbReference>
<gene>
    <name evidence="1" type="ORF">SAC12B_0026</name>
</gene>
<name>A0A4Y5FFF3_9CAUD</name>
<proteinExistence type="predicted"/>
<reference evidence="1" key="1">
    <citation type="submission" date="2019-02" db="EMBL/GenBank/DDBJ databases">
        <title>Isolation of virulent Lactobacillus brevis phages.</title>
        <authorList>
            <person name="Feyereisen M."/>
            <person name="Mahony J."/>
            <person name="O'Sullivan T."/>
            <person name="van Sinderen D."/>
        </authorList>
    </citation>
    <scope>NUCLEOTIDE SEQUENCE [LARGE SCALE GENOMIC DNA]</scope>
</reference>
<protein>
    <submittedName>
        <fullName evidence="1">Uncharacterized protein</fullName>
    </submittedName>
</protein>
<accession>A0A4Y5FFF3</accession>
<keyword evidence="2" id="KW-1185">Reference proteome</keyword>